<evidence type="ECO:0000256" key="2">
    <source>
        <dbReference type="ARBA" id="ARBA00022630"/>
    </source>
</evidence>
<dbReference type="Proteomes" id="UP000019849">
    <property type="component" value="Unassembled WGS sequence"/>
</dbReference>
<keyword evidence="4" id="KW-0560">Oxidoreductase</keyword>
<dbReference type="GO" id="GO:0008202">
    <property type="term" value="P:steroid metabolic process"/>
    <property type="evidence" value="ECO:0007669"/>
    <property type="project" value="UniProtKB-ARBA"/>
</dbReference>
<dbReference type="InterPro" id="IPR036188">
    <property type="entry name" value="FAD/NAD-bd_sf"/>
</dbReference>
<dbReference type="InterPro" id="IPR050315">
    <property type="entry name" value="FAD-oxidoreductase_2"/>
</dbReference>
<evidence type="ECO:0000256" key="1">
    <source>
        <dbReference type="ARBA" id="ARBA00001974"/>
    </source>
</evidence>
<comment type="cofactor">
    <cofactor evidence="1">
        <name>FAD</name>
        <dbReference type="ChEBI" id="CHEBI:57692"/>
    </cofactor>
</comment>
<dbReference type="PANTHER" id="PTHR43400:SF10">
    <property type="entry name" value="3-OXOSTEROID 1-DEHYDROGENASE"/>
    <property type="match status" value="1"/>
</dbReference>
<dbReference type="eggNOG" id="COG1053">
    <property type="taxonomic scope" value="Bacteria"/>
</dbReference>
<evidence type="ECO:0000313" key="8">
    <source>
        <dbReference type="Proteomes" id="UP000019849"/>
    </source>
</evidence>
<dbReference type="PRINTS" id="PR00411">
    <property type="entry name" value="PNDRDTASEI"/>
</dbReference>
<dbReference type="PATRIC" id="fig|69279.3.peg.3378"/>
<accession>A0A011UBX5</accession>
<organism evidence="6 8">
    <name type="scientific">Aquamicrobium defluvii</name>
    <dbReference type="NCBI Taxonomy" id="69279"/>
    <lineage>
        <taxon>Bacteria</taxon>
        <taxon>Pseudomonadati</taxon>
        <taxon>Pseudomonadota</taxon>
        <taxon>Alphaproteobacteria</taxon>
        <taxon>Hyphomicrobiales</taxon>
        <taxon>Phyllobacteriaceae</taxon>
        <taxon>Aquamicrobium</taxon>
    </lineage>
</organism>
<evidence type="ECO:0000313" key="7">
    <source>
        <dbReference type="EMBL" id="TDR32098.1"/>
    </source>
</evidence>
<dbReference type="EMBL" id="JENY01000024">
    <property type="protein sequence ID" value="EXL03616.1"/>
    <property type="molecule type" value="Genomic_DNA"/>
</dbReference>
<evidence type="ECO:0000313" key="9">
    <source>
        <dbReference type="Proteomes" id="UP000294958"/>
    </source>
</evidence>
<dbReference type="InterPro" id="IPR003953">
    <property type="entry name" value="FAD-dep_OxRdtase_2_FAD-bd"/>
</dbReference>
<dbReference type="STRING" id="69279.BG36_11440"/>
<dbReference type="SUPFAM" id="SSF51905">
    <property type="entry name" value="FAD/NAD(P)-binding domain"/>
    <property type="match status" value="1"/>
</dbReference>
<reference evidence="7 9" key="2">
    <citation type="submission" date="2019-03" db="EMBL/GenBank/DDBJ databases">
        <title>Genomic Encyclopedia of Type Strains, Phase IV (KMG-IV): sequencing the most valuable type-strain genomes for metagenomic binning, comparative biology and taxonomic classification.</title>
        <authorList>
            <person name="Goeker M."/>
        </authorList>
    </citation>
    <scope>NUCLEOTIDE SEQUENCE [LARGE SCALE GENOMIC DNA]</scope>
    <source>
        <strain evidence="7 9">DSM 11603</strain>
    </source>
</reference>
<comment type="caution">
    <text evidence="6">The sequence shown here is derived from an EMBL/GenBank/DDBJ whole genome shotgun (WGS) entry which is preliminary data.</text>
</comment>
<evidence type="ECO:0000256" key="3">
    <source>
        <dbReference type="ARBA" id="ARBA00022827"/>
    </source>
</evidence>
<dbReference type="SUPFAM" id="SSF56425">
    <property type="entry name" value="Succinate dehydrogenase/fumarate reductase flavoprotein, catalytic domain"/>
    <property type="match status" value="1"/>
</dbReference>
<dbReference type="InterPro" id="IPR027477">
    <property type="entry name" value="Succ_DH/fumarate_Rdtase_cat_sf"/>
</dbReference>
<dbReference type="NCBIfam" id="NF004789">
    <property type="entry name" value="PRK06134.1"/>
    <property type="match status" value="1"/>
</dbReference>
<gene>
    <name evidence="6" type="ORF">BG36_11440</name>
    <name evidence="7" type="ORF">DES43_12939</name>
</gene>
<dbReference type="HOGENOM" id="CLU_011398_4_2_5"/>
<evidence type="ECO:0000256" key="4">
    <source>
        <dbReference type="ARBA" id="ARBA00023002"/>
    </source>
</evidence>
<dbReference type="AlphaFoldDB" id="A0A011UBX5"/>
<dbReference type="RefSeq" id="WP_035029296.1">
    <property type="nucleotide sequence ID" value="NZ_KK073896.1"/>
</dbReference>
<sequence>MKEPASNEVECDVVVLGSGAGGLSAALSARLAGLNVHVLEKEGYFGGTTARSGGVLWIPGNPVNARQGVIDSAEKARTYIQDQAGDFFDEARVAAFLKHGPEMVDYFEAKSSVRFVQNAAFPDYHPFAPGAVEGGRSIVAAPIRGTELGAAFSLLRPPLKEITFVGMMFNASAEVQHFFRATTSLSSFFYVIRRLLAHGAEMLRYGRAVRLTNGNALVARLAKSCLESGVKIHVGEAAVALLREGGRVTGVVADTPDGPRRYLARNGVVLACGGFPHDVERKSRLFPHAPNGTEHLSPAPQGNTGDGIRLGHEAGAITVDDIPNAAAWIPVSEVPYRDGTKGRFPHLIDRYKPGIIAVLKNGHRFVNEADSYHDVGQAMIRECTAMGQPVEAWLICDAKALRKYGMGFVKPFPVPHLHHLRSGYLLRGRTLRELARHTGIDADGLADTVARFNHAAAGGEDPDFGRGRSAYNRFLGDADHEPNPCLAPLEMGPFFAIRIVVGDLGTFAGLKTDEHARVLAEDGQPIPGLNAVGNDMASIMGGNYPGGGITLGPAMTFGYIAGQTLAGKSLL</sequence>
<proteinExistence type="predicted"/>
<evidence type="ECO:0000259" key="5">
    <source>
        <dbReference type="Pfam" id="PF00890"/>
    </source>
</evidence>
<dbReference type="Pfam" id="PF00890">
    <property type="entry name" value="FAD_binding_2"/>
    <property type="match status" value="1"/>
</dbReference>
<dbReference type="OrthoDB" id="3178130at2"/>
<protein>
    <submittedName>
        <fullName evidence="6">3-oxosteroid 1-dehydrogenase</fullName>
    </submittedName>
    <submittedName>
        <fullName evidence="7">Succinate dehydrogenase/fumarate reductase flavoprotein subunit</fullName>
    </submittedName>
</protein>
<reference evidence="6 8" key="1">
    <citation type="submission" date="2014-02" db="EMBL/GenBank/DDBJ databases">
        <title>Aquamicrobium defluvii Genome sequencing.</title>
        <authorList>
            <person name="Wang X."/>
        </authorList>
    </citation>
    <scope>NUCLEOTIDE SEQUENCE [LARGE SCALE GENOMIC DNA]</scope>
    <source>
        <strain evidence="6 8">W13Z1</strain>
    </source>
</reference>
<dbReference type="Proteomes" id="UP000294958">
    <property type="component" value="Unassembled WGS sequence"/>
</dbReference>
<dbReference type="EMBL" id="SNZF01000029">
    <property type="protein sequence ID" value="TDR32098.1"/>
    <property type="molecule type" value="Genomic_DNA"/>
</dbReference>
<dbReference type="Gene3D" id="3.50.50.60">
    <property type="entry name" value="FAD/NAD(P)-binding domain"/>
    <property type="match status" value="2"/>
</dbReference>
<keyword evidence="2" id="KW-0285">Flavoprotein</keyword>
<dbReference type="PANTHER" id="PTHR43400">
    <property type="entry name" value="FUMARATE REDUCTASE"/>
    <property type="match status" value="1"/>
</dbReference>
<name>A0A011UBX5_9HYPH</name>
<keyword evidence="9" id="KW-1185">Reference proteome</keyword>
<evidence type="ECO:0000313" key="6">
    <source>
        <dbReference type="EMBL" id="EXL03616.1"/>
    </source>
</evidence>
<dbReference type="GO" id="GO:0016491">
    <property type="term" value="F:oxidoreductase activity"/>
    <property type="evidence" value="ECO:0007669"/>
    <property type="project" value="UniProtKB-KW"/>
</dbReference>
<feature type="domain" description="FAD-dependent oxidoreductase 2 FAD-binding" evidence="5">
    <location>
        <begin position="12"/>
        <end position="551"/>
    </location>
</feature>
<keyword evidence="3" id="KW-0274">FAD</keyword>